<reference evidence="1" key="1">
    <citation type="submission" date="2020-10" db="EMBL/GenBank/DDBJ databases">
        <title>Genome Sequence of Monilinia vaccinii-corymbosi Sheds Light on Mummy Berry Disease Infection of Blueberry and Mating Type.</title>
        <authorList>
            <person name="Yow A.G."/>
            <person name="Zhang Y."/>
            <person name="Bansal K."/>
            <person name="Eacker S.M."/>
            <person name="Sullivan S."/>
            <person name="Liachko I."/>
            <person name="Cubeta M.A."/>
            <person name="Rollins J.A."/>
            <person name="Ashrafi H."/>
        </authorList>
    </citation>
    <scope>NUCLEOTIDE SEQUENCE</scope>
    <source>
        <strain evidence="1">RL-1</strain>
    </source>
</reference>
<keyword evidence="2" id="KW-1185">Reference proteome</keyword>
<evidence type="ECO:0000313" key="2">
    <source>
        <dbReference type="Proteomes" id="UP000672032"/>
    </source>
</evidence>
<dbReference type="AlphaFoldDB" id="A0A8A3NYF4"/>
<protein>
    <submittedName>
        <fullName evidence="1">Uncharacterized protein</fullName>
    </submittedName>
</protein>
<gene>
    <name evidence="1" type="ORF">DSL72_003640</name>
</gene>
<evidence type="ECO:0000313" key="1">
    <source>
        <dbReference type="EMBL" id="QSZ29130.1"/>
    </source>
</evidence>
<dbReference type="Proteomes" id="UP000672032">
    <property type="component" value="Chromosome 1"/>
</dbReference>
<organism evidence="1 2">
    <name type="scientific">Monilinia vaccinii-corymbosi</name>
    <dbReference type="NCBI Taxonomy" id="61207"/>
    <lineage>
        <taxon>Eukaryota</taxon>
        <taxon>Fungi</taxon>
        <taxon>Dikarya</taxon>
        <taxon>Ascomycota</taxon>
        <taxon>Pezizomycotina</taxon>
        <taxon>Leotiomycetes</taxon>
        <taxon>Helotiales</taxon>
        <taxon>Sclerotiniaceae</taxon>
        <taxon>Monilinia</taxon>
    </lineage>
</organism>
<dbReference type="EMBL" id="CP063405">
    <property type="protein sequence ID" value="QSZ29130.1"/>
    <property type="molecule type" value="Genomic_DNA"/>
</dbReference>
<accession>A0A8A3NYF4</accession>
<name>A0A8A3NYF4_9HELO</name>
<proteinExistence type="predicted"/>
<sequence length="90" mass="10258">MADRSDTEAATRLAVLIRNFRYLQAQVVTALADTTALPGDEILIEIRRQFEEINREVNERLDILVLQMETVQAKIALDNFRATIEAIREG</sequence>